<organism evidence="2 3">
    <name type="scientific">Asparagus officinalis</name>
    <name type="common">Garden asparagus</name>
    <dbReference type="NCBI Taxonomy" id="4686"/>
    <lineage>
        <taxon>Eukaryota</taxon>
        <taxon>Viridiplantae</taxon>
        <taxon>Streptophyta</taxon>
        <taxon>Embryophyta</taxon>
        <taxon>Tracheophyta</taxon>
        <taxon>Spermatophyta</taxon>
        <taxon>Magnoliopsida</taxon>
        <taxon>Liliopsida</taxon>
        <taxon>Asparagales</taxon>
        <taxon>Asparagaceae</taxon>
        <taxon>Asparagoideae</taxon>
        <taxon>Asparagus</taxon>
    </lineage>
</organism>
<accession>A0A5P1EMD8</accession>
<dbReference type="Proteomes" id="UP000243459">
    <property type="component" value="Chromosome 6"/>
</dbReference>
<evidence type="ECO:0000256" key="1">
    <source>
        <dbReference type="SAM" id="MobiDB-lite"/>
    </source>
</evidence>
<gene>
    <name evidence="2" type="ORF">A4U43_C06F15550</name>
</gene>
<feature type="compositionally biased region" description="Basic and acidic residues" evidence="1">
    <location>
        <begin position="13"/>
        <end position="39"/>
    </location>
</feature>
<keyword evidence="3" id="KW-1185">Reference proteome</keyword>
<protein>
    <submittedName>
        <fullName evidence="2">Uncharacterized protein</fullName>
    </submittedName>
</protein>
<name>A0A5P1EMD8_ASPOF</name>
<reference evidence="3" key="1">
    <citation type="journal article" date="2017" name="Nat. Commun.">
        <title>The asparagus genome sheds light on the origin and evolution of a young Y chromosome.</title>
        <authorList>
            <person name="Harkess A."/>
            <person name="Zhou J."/>
            <person name="Xu C."/>
            <person name="Bowers J.E."/>
            <person name="Van der Hulst R."/>
            <person name="Ayyampalayam S."/>
            <person name="Mercati F."/>
            <person name="Riccardi P."/>
            <person name="McKain M.R."/>
            <person name="Kakrana A."/>
            <person name="Tang H."/>
            <person name="Ray J."/>
            <person name="Groenendijk J."/>
            <person name="Arikit S."/>
            <person name="Mathioni S.M."/>
            <person name="Nakano M."/>
            <person name="Shan H."/>
            <person name="Telgmann-Rauber A."/>
            <person name="Kanno A."/>
            <person name="Yue Z."/>
            <person name="Chen H."/>
            <person name="Li W."/>
            <person name="Chen Y."/>
            <person name="Xu X."/>
            <person name="Zhang Y."/>
            <person name="Luo S."/>
            <person name="Chen H."/>
            <person name="Gao J."/>
            <person name="Mao Z."/>
            <person name="Pires J.C."/>
            <person name="Luo M."/>
            <person name="Kudrna D."/>
            <person name="Wing R.A."/>
            <person name="Meyers B.C."/>
            <person name="Yi K."/>
            <person name="Kong H."/>
            <person name="Lavrijsen P."/>
            <person name="Sunseri F."/>
            <person name="Falavigna A."/>
            <person name="Ye Y."/>
            <person name="Leebens-Mack J.H."/>
            <person name="Chen G."/>
        </authorList>
    </citation>
    <scope>NUCLEOTIDE SEQUENCE [LARGE SCALE GENOMIC DNA]</scope>
    <source>
        <strain evidence="3">cv. DH0086</strain>
    </source>
</reference>
<dbReference type="Gramene" id="ONK67086">
    <property type="protein sequence ID" value="ONK67086"/>
    <property type="gene ID" value="A4U43_C06F15550"/>
</dbReference>
<feature type="region of interest" description="Disordered" evidence="1">
    <location>
        <begin position="1"/>
        <end position="58"/>
    </location>
</feature>
<evidence type="ECO:0000313" key="3">
    <source>
        <dbReference type="Proteomes" id="UP000243459"/>
    </source>
</evidence>
<evidence type="ECO:0000313" key="2">
    <source>
        <dbReference type="EMBL" id="ONK67086.1"/>
    </source>
</evidence>
<proteinExistence type="predicted"/>
<dbReference type="EMBL" id="CM007386">
    <property type="protein sequence ID" value="ONK67086.1"/>
    <property type="molecule type" value="Genomic_DNA"/>
</dbReference>
<dbReference type="AlphaFoldDB" id="A0A5P1EMD8"/>
<sequence>MDVERLPQASTKINEDNGVHLDESSSRESAEATRREGAEARVSAGIKDGRPIPSPGDEKYLSGVPDISLHHALHSYFIRGALLEKELYGRMEHVWGKYHKILKKVTILRANGGVDSG</sequence>